<name>A0A0W1A008_9GAMM</name>
<organism evidence="4 5">
    <name type="scientific">Legionella waltersii</name>
    <dbReference type="NCBI Taxonomy" id="66969"/>
    <lineage>
        <taxon>Bacteria</taxon>
        <taxon>Pseudomonadati</taxon>
        <taxon>Pseudomonadota</taxon>
        <taxon>Gammaproteobacteria</taxon>
        <taxon>Legionellales</taxon>
        <taxon>Legionellaceae</taxon>
        <taxon>Legionella</taxon>
    </lineage>
</organism>
<accession>A0A0W1A008</accession>
<keyword evidence="5" id="KW-1185">Reference proteome</keyword>
<feature type="transmembrane region" description="Helical" evidence="2">
    <location>
        <begin position="135"/>
        <end position="155"/>
    </location>
</feature>
<feature type="transmembrane region" description="Helical" evidence="2">
    <location>
        <begin position="107"/>
        <end position="129"/>
    </location>
</feature>
<evidence type="ECO:0000313" key="5">
    <source>
        <dbReference type="Proteomes" id="UP000054729"/>
    </source>
</evidence>
<feature type="compositionally biased region" description="Pro residues" evidence="1">
    <location>
        <begin position="199"/>
        <end position="209"/>
    </location>
</feature>
<sequence>MPSQRITGELEKCKKALFQLFIDQVQLQGINHHLNQLHRYYSRLIDNAEYCLEEDEVIEEYWDFINQLSQVKQGNMTAQEAMDQAEELMSDKDCGSLCDELFKLCEVIFWGTVACIGYVSCAAIGMPLILCEPLLGVALTLSTLALAMMATDVCLETMEDFELYAGHNEALGNQKGLLTAVSMFKKTDAKKESAQPSEPELPPTYPSMD</sequence>
<dbReference type="Proteomes" id="UP000054729">
    <property type="component" value="Unassembled WGS sequence"/>
</dbReference>
<proteinExistence type="predicted"/>
<dbReference type="AlphaFoldDB" id="A0A0W1A008"/>
<feature type="domain" description="DUF5638" evidence="3">
    <location>
        <begin position="7"/>
        <end position="105"/>
    </location>
</feature>
<keyword evidence="2" id="KW-0812">Transmembrane</keyword>
<reference evidence="4 5" key="1">
    <citation type="submission" date="2015-11" db="EMBL/GenBank/DDBJ databases">
        <title>Genomic analysis of 38 Legionella species identifies large and diverse effector repertoires.</title>
        <authorList>
            <person name="Burstein D."/>
            <person name="Amaro F."/>
            <person name="Zusman T."/>
            <person name="Lifshitz Z."/>
            <person name="Cohen O."/>
            <person name="Gilbert J.A."/>
            <person name="Pupko T."/>
            <person name="Shuman H.A."/>
            <person name="Segal G."/>
        </authorList>
    </citation>
    <scope>NUCLEOTIDE SEQUENCE [LARGE SCALE GENOMIC DNA]</scope>
    <source>
        <strain evidence="4 5">ATCC 51914</strain>
    </source>
</reference>
<dbReference type="Pfam" id="PF18688">
    <property type="entry name" value="DUF5638"/>
    <property type="match status" value="1"/>
</dbReference>
<dbReference type="PATRIC" id="fig|66969.6.peg.2964"/>
<dbReference type="RefSeq" id="WP_058481365.1">
    <property type="nucleotide sequence ID" value="NZ_CAAAIQ010000019.1"/>
</dbReference>
<dbReference type="EMBL" id="LNZB01000060">
    <property type="protein sequence ID" value="KTD74695.1"/>
    <property type="molecule type" value="Genomic_DNA"/>
</dbReference>
<evidence type="ECO:0000256" key="1">
    <source>
        <dbReference type="SAM" id="MobiDB-lite"/>
    </source>
</evidence>
<keyword evidence="2" id="KW-1133">Transmembrane helix</keyword>
<evidence type="ECO:0000256" key="2">
    <source>
        <dbReference type="SAM" id="Phobius"/>
    </source>
</evidence>
<dbReference type="STRING" id="66969.Lwal_2736"/>
<comment type="caution">
    <text evidence="4">The sequence shown here is derived from an EMBL/GenBank/DDBJ whole genome shotgun (WGS) entry which is preliminary data.</text>
</comment>
<feature type="region of interest" description="Disordered" evidence="1">
    <location>
        <begin position="188"/>
        <end position="209"/>
    </location>
</feature>
<dbReference type="OrthoDB" id="5646331at2"/>
<gene>
    <name evidence="4" type="ORF">Lwal_2736</name>
</gene>
<protein>
    <recommendedName>
        <fullName evidence="3">DUF5638 domain-containing protein</fullName>
    </recommendedName>
</protein>
<evidence type="ECO:0000259" key="3">
    <source>
        <dbReference type="Pfam" id="PF18688"/>
    </source>
</evidence>
<evidence type="ECO:0000313" key="4">
    <source>
        <dbReference type="EMBL" id="KTD74695.1"/>
    </source>
</evidence>
<dbReference type="InterPro" id="IPR040737">
    <property type="entry name" value="DUF5638"/>
</dbReference>
<keyword evidence="2" id="KW-0472">Membrane</keyword>